<name>A0A1Z4M2T0_9CYAN</name>
<evidence type="ECO:0000313" key="3">
    <source>
        <dbReference type="Proteomes" id="UP000218418"/>
    </source>
</evidence>
<evidence type="ECO:0000313" key="2">
    <source>
        <dbReference type="EMBL" id="BAY87789.1"/>
    </source>
</evidence>
<dbReference type="InterPro" id="IPR001387">
    <property type="entry name" value="Cro/C1-type_HTH"/>
</dbReference>
<dbReference type="AlphaFoldDB" id="A0A1Z4M2T0"/>
<dbReference type="EMBL" id="AP018229">
    <property type="protein sequence ID" value="BAY87789.1"/>
    <property type="molecule type" value="Genomic_DNA"/>
</dbReference>
<keyword evidence="3" id="KW-1185">Reference proteome</keyword>
<dbReference type="OrthoDB" id="9837234at2"/>
<reference evidence="2 3" key="1">
    <citation type="submission" date="2017-06" db="EMBL/GenBank/DDBJ databases">
        <title>Genome sequencing of cyanobaciteial culture collection at National Institute for Environmental Studies (NIES).</title>
        <authorList>
            <person name="Hirose Y."/>
            <person name="Shimura Y."/>
            <person name="Fujisawa T."/>
            <person name="Nakamura Y."/>
            <person name="Kawachi M."/>
        </authorList>
    </citation>
    <scope>NUCLEOTIDE SEQUENCE [LARGE SCALE GENOMIC DNA]</scope>
    <source>
        <strain evidence="2 3">NIES-267</strain>
        <plasmid evidence="3">Plasmid2 dna</plasmid>
    </source>
</reference>
<feature type="domain" description="HTH cro/C1-type" evidence="1">
    <location>
        <begin position="53"/>
        <end position="85"/>
    </location>
</feature>
<dbReference type="Proteomes" id="UP000218418">
    <property type="component" value="Plasmid plasmid2"/>
</dbReference>
<proteinExistence type="predicted"/>
<keyword evidence="2" id="KW-0614">Plasmid</keyword>
<dbReference type="PROSITE" id="PS50943">
    <property type="entry name" value="HTH_CROC1"/>
    <property type="match status" value="1"/>
</dbReference>
<organism evidence="2 3">
    <name type="scientific">Calothrix parasitica NIES-267</name>
    <dbReference type="NCBI Taxonomy" id="1973488"/>
    <lineage>
        <taxon>Bacteria</taxon>
        <taxon>Bacillati</taxon>
        <taxon>Cyanobacteriota</taxon>
        <taxon>Cyanophyceae</taxon>
        <taxon>Nostocales</taxon>
        <taxon>Calotrichaceae</taxon>
        <taxon>Calothrix</taxon>
    </lineage>
</organism>
<accession>A0A1Z4M2T0</accession>
<gene>
    <name evidence="2" type="ORF">NIES267_73130</name>
</gene>
<protein>
    <recommendedName>
        <fullName evidence="1">HTH cro/C1-type domain-containing protein</fullName>
    </recommendedName>
</protein>
<sequence length="294" mass="34246">MSEIPLERLIKKYGQTRYSIAKKMAEIKLEGFEGNTEDEDYKEKLKKKTKNYQSSFSRYESDGIKPKIATLSLISKAIGCNREELESIFHSQDYPLIEDNDNDSELLGQGYEFKCLEVYSTAKYYESNYLEWSKSYVIECLRDNLKIIEKLDFYECDGEPVTVSSQDDFFQIAKNWNSNCRNNYVSVIFEEPLKEGEKKEFTLNYSCSKLYEGDNTFGATWVLHPTDLLKIDFAPPNPKKCNMQAKLYEYEDRGSFLDGRRTELGSVFLDNKSLSFKKEIQKPPLGALYKVYWG</sequence>
<geneLocation type="plasmid" evidence="3">
    <name>Plasmid2 dna</name>
</geneLocation>
<evidence type="ECO:0000259" key="1">
    <source>
        <dbReference type="PROSITE" id="PS50943"/>
    </source>
</evidence>